<evidence type="ECO:0000313" key="3">
    <source>
        <dbReference type="Proteomes" id="UP001163846"/>
    </source>
</evidence>
<proteinExistence type="predicted"/>
<dbReference type="Proteomes" id="UP001163846">
    <property type="component" value="Unassembled WGS sequence"/>
</dbReference>
<keyword evidence="2" id="KW-0418">Kinase</keyword>
<dbReference type="InterPro" id="IPR011009">
    <property type="entry name" value="Kinase-like_dom_sf"/>
</dbReference>
<dbReference type="AlphaFoldDB" id="A0AA38P2P1"/>
<keyword evidence="2" id="KW-0808">Transferase</keyword>
<dbReference type="GO" id="GO:0005524">
    <property type="term" value="F:ATP binding"/>
    <property type="evidence" value="ECO:0007669"/>
    <property type="project" value="InterPro"/>
</dbReference>
<protein>
    <submittedName>
        <fullName evidence="2">Kinase-like domain-containing protein</fullName>
    </submittedName>
</protein>
<dbReference type="EMBL" id="MU806435">
    <property type="protein sequence ID" value="KAJ3835208.1"/>
    <property type="molecule type" value="Genomic_DNA"/>
</dbReference>
<dbReference type="SUPFAM" id="SSF56112">
    <property type="entry name" value="Protein kinase-like (PK-like)"/>
    <property type="match status" value="1"/>
</dbReference>
<sequence length="470" mass="53665">MSALLERHETGMIKLQDSVIKFLRAGISRLNEQKRDSVVQIKSWTVTAWEVERGFLLGPDKTSFIRAGRWLGKSVGIIELRDAETTVRYVKAWKNLRSNRIQGFLGASTVDTPPFIIIQPSHLTITDHVRVTAKPNLRRLILELLRAVEYLHTRTPPVVHGRLRPGVVNVNEKGEVIVGSVGLQLQDLRLPTKDISELEQSLNEYTAPELREDDNTPTNSSDVFSLGAIISTLIAVVRERNPDRKFPLLTPVSNDCRAVDPSARPNVTQLIERLEEKLQIKDEVTDFLAVMPSSENITELTGLRNIDRWRVVPYVRKTSMVYLEQNDHLYLASAPLEGSTEHPLRQLSIEVQCHDQGKEYTTASPQDGTWTWIELALLRENEEGKRKQVDLKQALKGQPRGFMVEDTRYEILRLPFADSTLRVHRVNLDWRNPFIKEARRGDVIALHPKARFRGWANYMSSAEMHVVTEQ</sequence>
<dbReference type="PROSITE" id="PS50011">
    <property type="entry name" value="PROTEIN_KINASE_DOM"/>
    <property type="match status" value="1"/>
</dbReference>
<name>A0AA38P2P1_9AGAR</name>
<keyword evidence="3" id="KW-1185">Reference proteome</keyword>
<evidence type="ECO:0000313" key="2">
    <source>
        <dbReference type="EMBL" id="KAJ3835208.1"/>
    </source>
</evidence>
<accession>A0AA38P2P1</accession>
<dbReference type="Gene3D" id="1.10.510.10">
    <property type="entry name" value="Transferase(Phosphotransferase) domain 1"/>
    <property type="match status" value="1"/>
</dbReference>
<reference evidence="2" key="1">
    <citation type="submission" date="2022-08" db="EMBL/GenBank/DDBJ databases">
        <authorList>
            <consortium name="DOE Joint Genome Institute"/>
            <person name="Min B."/>
            <person name="Riley R."/>
            <person name="Sierra-Patev S."/>
            <person name="Naranjo-Ortiz M."/>
            <person name="Looney B."/>
            <person name="Konkel Z."/>
            <person name="Slot J.C."/>
            <person name="Sakamoto Y."/>
            <person name="Steenwyk J.L."/>
            <person name="Rokas A."/>
            <person name="Carro J."/>
            <person name="Camarero S."/>
            <person name="Ferreira P."/>
            <person name="Molpeceres G."/>
            <person name="Ruiz-Duenas F.J."/>
            <person name="Serrano A."/>
            <person name="Henrissat B."/>
            <person name="Drula E."/>
            <person name="Hughes K.W."/>
            <person name="Mata J.L."/>
            <person name="Ishikawa N.K."/>
            <person name="Vargas-Isla R."/>
            <person name="Ushijima S."/>
            <person name="Smith C.A."/>
            <person name="Ahrendt S."/>
            <person name="Andreopoulos W."/>
            <person name="He G."/>
            <person name="Labutti K."/>
            <person name="Lipzen A."/>
            <person name="Ng V."/>
            <person name="Sandor L."/>
            <person name="Barry K."/>
            <person name="Martinez A.T."/>
            <person name="Xiao Y."/>
            <person name="Gibbons J.G."/>
            <person name="Terashima K."/>
            <person name="Hibbett D.S."/>
            <person name="Grigoriev I.V."/>
        </authorList>
    </citation>
    <scope>NUCLEOTIDE SEQUENCE</scope>
    <source>
        <strain evidence="2">TFB9207</strain>
    </source>
</reference>
<feature type="domain" description="Protein kinase" evidence="1">
    <location>
        <begin position="1"/>
        <end position="315"/>
    </location>
</feature>
<dbReference type="PANTHER" id="PTHR44329">
    <property type="entry name" value="SERINE/THREONINE-PROTEIN KINASE TNNI3K-RELATED"/>
    <property type="match status" value="1"/>
</dbReference>
<organism evidence="2 3">
    <name type="scientific">Lentinula raphanica</name>
    <dbReference type="NCBI Taxonomy" id="153919"/>
    <lineage>
        <taxon>Eukaryota</taxon>
        <taxon>Fungi</taxon>
        <taxon>Dikarya</taxon>
        <taxon>Basidiomycota</taxon>
        <taxon>Agaricomycotina</taxon>
        <taxon>Agaricomycetes</taxon>
        <taxon>Agaricomycetidae</taxon>
        <taxon>Agaricales</taxon>
        <taxon>Marasmiineae</taxon>
        <taxon>Omphalotaceae</taxon>
        <taxon>Lentinula</taxon>
    </lineage>
</organism>
<dbReference type="InterPro" id="IPR051681">
    <property type="entry name" value="Ser/Thr_Kinases-Pseudokinases"/>
</dbReference>
<evidence type="ECO:0000259" key="1">
    <source>
        <dbReference type="PROSITE" id="PS50011"/>
    </source>
</evidence>
<dbReference type="InterPro" id="IPR000719">
    <property type="entry name" value="Prot_kinase_dom"/>
</dbReference>
<dbReference type="GO" id="GO:0004674">
    <property type="term" value="F:protein serine/threonine kinase activity"/>
    <property type="evidence" value="ECO:0007669"/>
    <property type="project" value="TreeGrafter"/>
</dbReference>
<comment type="caution">
    <text evidence="2">The sequence shown here is derived from an EMBL/GenBank/DDBJ whole genome shotgun (WGS) entry which is preliminary data.</text>
</comment>
<gene>
    <name evidence="2" type="ORF">F5878DRAFT_693676</name>
</gene>